<feature type="transmembrane region" description="Helical" evidence="1">
    <location>
        <begin position="173"/>
        <end position="190"/>
    </location>
</feature>
<dbReference type="Proteomes" id="UP000664218">
    <property type="component" value="Unassembled WGS sequence"/>
</dbReference>
<dbReference type="GO" id="GO:0022857">
    <property type="term" value="F:transmembrane transporter activity"/>
    <property type="evidence" value="ECO:0007669"/>
    <property type="project" value="InterPro"/>
</dbReference>
<evidence type="ECO:0000256" key="1">
    <source>
        <dbReference type="SAM" id="Phobius"/>
    </source>
</evidence>
<dbReference type="EMBL" id="JAFNJU010000009">
    <property type="protein sequence ID" value="MBO1265714.1"/>
    <property type="molecule type" value="Genomic_DNA"/>
</dbReference>
<keyword evidence="1" id="KW-1133">Transmembrane helix</keyword>
<feature type="transmembrane region" description="Helical" evidence="1">
    <location>
        <begin position="150"/>
        <end position="167"/>
    </location>
</feature>
<keyword evidence="1" id="KW-0472">Membrane</keyword>
<dbReference type="InterPro" id="IPR024529">
    <property type="entry name" value="ECF_trnsprt_substrate-spec"/>
</dbReference>
<protein>
    <submittedName>
        <fullName evidence="2">ECF transporter S component</fullName>
    </submittedName>
</protein>
<feature type="transmembrane region" description="Helical" evidence="1">
    <location>
        <begin position="50"/>
        <end position="75"/>
    </location>
</feature>
<proteinExistence type="predicted"/>
<dbReference type="Gene3D" id="1.10.1760.20">
    <property type="match status" value="1"/>
</dbReference>
<keyword evidence="1" id="KW-0812">Transmembrane</keyword>
<comment type="caution">
    <text evidence="2">The sequence shown here is derived from an EMBL/GenBank/DDBJ whole genome shotgun (WGS) entry which is preliminary data.</text>
</comment>
<feature type="transmembrane region" description="Helical" evidence="1">
    <location>
        <begin position="87"/>
        <end position="109"/>
    </location>
</feature>
<dbReference type="AlphaFoldDB" id="A0A939HAS4"/>
<gene>
    <name evidence="2" type="ORF">J3A84_11800</name>
</gene>
<sequence>MQKQKRRTTFKARQLTVVGLLSGISIFLSLTPLGFIPILPINPTIMHVPVIIGAIIEGPMIGAFIGGIFGLSSMVRAFMTPTPTNFIFWNPIISIGVRILIGVVAGYVYRALKNRNYGVAVSAVAGSLTNTIGVLGLAFVFYLSRYAAGLGISEAAATTFILSIVGTNGVPEAIISALITVPVIAAYRKMKK</sequence>
<accession>A0A939HAS4</accession>
<keyword evidence="3" id="KW-1185">Reference proteome</keyword>
<feature type="transmembrane region" description="Helical" evidence="1">
    <location>
        <begin position="12"/>
        <end position="38"/>
    </location>
</feature>
<reference evidence="2" key="1">
    <citation type="submission" date="2021-03" db="EMBL/GenBank/DDBJ databases">
        <title>Proteiniclasticum marinus sp. nov., isolated from tidal flat sediment.</title>
        <authorList>
            <person name="Namirimu T."/>
            <person name="Yang J.-A."/>
            <person name="Yang S.-H."/>
            <person name="Kim Y.-J."/>
            <person name="Kwon K.K."/>
        </authorList>
    </citation>
    <scope>NUCLEOTIDE SEQUENCE</scope>
    <source>
        <strain evidence="2">SCR006</strain>
    </source>
</reference>
<evidence type="ECO:0000313" key="3">
    <source>
        <dbReference type="Proteomes" id="UP000664218"/>
    </source>
</evidence>
<evidence type="ECO:0000313" key="2">
    <source>
        <dbReference type="EMBL" id="MBO1265714.1"/>
    </source>
</evidence>
<feature type="transmembrane region" description="Helical" evidence="1">
    <location>
        <begin position="121"/>
        <end position="143"/>
    </location>
</feature>
<dbReference type="Pfam" id="PF12822">
    <property type="entry name" value="ECF_trnsprt"/>
    <property type="match status" value="1"/>
</dbReference>
<dbReference type="RefSeq" id="WP_207600239.1">
    <property type="nucleotide sequence ID" value="NZ_JAFNJU010000009.1"/>
</dbReference>
<name>A0A939HAS4_9CLOT</name>
<organism evidence="2 3">
    <name type="scientific">Proteiniclasticum aestuarii</name>
    <dbReference type="NCBI Taxonomy" id="2817862"/>
    <lineage>
        <taxon>Bacteria</taxon>
        <taxon>Bacillati</taxon>
        <taxon>Bacillota</taxon>
        <taxon>Clostridia</taxon>
        <taxon>Eubacteriales</taxon>
        <taxon>Clostridiaceae</taxon>
        <taxon>Proteiniclasticum</taxon>
    </lineage>
</organism>